<gene>
    <name evidence="4" type="ORF">PHAECO_LOCUS2269</name>
</gene>
<organism evidence="4 5">
    <name type="scientific">Phaedon cochleariae</name>
    <name type="common">Mustard beetle</name>
    <dbReference type="NCBI Taxonomy" id="80249"/>
    <lineage>
        <taxon>Eukaryota</taxon>
        <taxon>Metazoa</taxon>
        <taxon>Ecdysozoa</taxon>
        <taxon>Arthropoda</taxon>
        <taxon>Hexapoda</taxon>
        <taxon>Insecta</taxon>
        <taxon>Pterygota</taxon>
        <taxon>Neoptera</taxon>
        <taxon>Endopterygota</taxon>
        <taxon>Coleoptera</taxon>
        <taxon>Polyphaga</taxon>
        <taxon>Cucujiformia</taxon>
        <taxon>Chrysomeloidea</taxon>
        <taxon>Chrysomelidae</taxon>
        <taxon>Chrysomelinae</taxon>
        <taxon>Chrysomelini</taxon>
        <taxon>Phaedon</taxon>
    </lineage>
</organism>
<evidence type="ECO:0000259" key="3">
    <source>
        <dbReference type="Pfam" id="PF10545"/>
    </source>
</evidence>
<reference evidence="4" key="1">
    <citation type="submission" date="2022-01" db="EMBL/GenBank/DDBJ databases">
        <authorList>
            <person name="King R."/>
        </authorList>
    </citation>
    <scope>NUCLEOTIDE SEQUENCE</scope>
</reference>
<evidence type="ECO:0000313" key="5">
    <source>
        <dbReference type="Proteomes" id="UP001153737"/>
    </source>
</evidence>
<feature type="region of interest" description="Disordered" evidence="1">
    <location>
        <begin position="205"/>
        <end position="256"/>
    </location>
</feature>
<proteinExistence type="predicted"/>
<dbReference type="GO" id="GO:0003677">
    <property type="term" value="F:DNA binding"/>
    <property type="evidence" value="ECO:0007669"/>
    <property type="project" value="InterPro"/>
</dbReference>
<feature type="compositionally biased region" description="Basic and acidic residues" evidence="1">
    <location>
        <begin position="229"/>
        <end position="243"/>
    </location>
</feature>
<dbReference type="Pfam" id="PF02944">
    <property type="entry name" value="BESS"/>
    <property type="match status" value="1"/>
</dbReference>
<feature type="domain" description="MADF" evidence="3">
    <location>
        <begin position="144"/>
        <end position="201"/>
    </location>
</feature>
<dbReference type="InterPro" id="IPR006578">
    <property type="entry name" value="MADF-dom"/>
</dbReference>
<reference evidence="4" key="2">
    <citation type="submission" date="2022-10" db="EMBL/GenBank/DDBJ databases">
        <authorList>
            <consortium name="ENA_rothamsted_submissions"/>
            <consortium name="culmorum"/>
            <person name="King R."/>
        </authorList>
    </citation>
    <scope>NUCLEOTIDE SEQUENCE</scope>
</reference>
<accession>A0A9N9SDT6</accession>
<feature type="compositionally biased region" description="Low complexity" evidence="1">
    <location>
        <begin position="334"/>
        <end position="347"/>
    </location>
</feature>
<dbReference type="Pfam" id="PF10545">
    <property type="entry name" value="MADF_DNA_bdg"/>
    <property type="match status" value="1"/>
</dbReference>
<feature type="domain" description="BESS" evidence="2">
    <location>
        <begin position="281"/>
        <end position="312"/>
    </location>
</feature>
<name>A0A9N9SDT6_PHACE</name>
<feature type="compositionally biased region" description="Acidic residues" evidence="1">
    <location>
        <begin position="216"/>
        <end position="228"/>
    </location>
</feature>
<dbReference type="OrthoDB" id="6081971at2759"/>
<feature type="compositionally biased region" description="Polar residues" evidence="1">
    <location>
        <begin position="36"/>
        <end position="65"/>
    </location>
</feature>
<sequence>MEAFRPFLQFAQTESNIATTDDIAERPEVVDEGIEASNTQNEATESSDNGNEASTGTTVQEKSAQISYIRNSSQKRKAVEKSTSNNSSNVDKVIHFLDKRHSNVTNTCDSIDLTFQGYAASVKKLSNRRQTIVKYKIAKIIMEEELAEEAETQMDSRPGTKLIKKWRNIKNNYVKSLKKTKSGQAAQSGKRYIYARQLSFLQTAGARTETQSSFGNDDEEEDPLEEQPEQNRTKENETEKSPRYEQNSSKKRKRDLESALIDSMKAPSPSSLVASAPEPNADRSFFESILPSISNFTEDQKLEFRCEILNIIKRMRMTSFPQNYRNTPNPSPQPQFHSSSSQSTSRPYHFHHLPQPQSHPSSSQSTPTPPPSNYLPHSQSNRYFSQLTELTPTPSFLSLPQSLDIMSQQEAESQDTFRN</sequence>
<evidence type="ECO:0000259" key="2">
    <source>
        <dbReference type="Pfam" id="PF02944"/>
    </source>
</evidence>
<dbReference type="AlphaFoldDB" id="A0A9N9SDT6"/>
<dbReference type="Proteomes" id="UP001153737">
    <property type="component" value="Chromosome 11"/>
</dbReference>
<keyword evidence="5" id="KW-1185">Reference proteome</keyword>
<feature type="compositionally biased region" description="Low complexity" evidence="1">
    <location>
        <begin position="354"/>
        <end position="366"/>
    </location>
</feature>
<evidence type="ECO:0008006" key="6">
    <source>
        <dbReference type="Google" id="ProtNLM"/>
    </source>
</evidence>
<dbReference type="InterPro" id="IPR004210">
    <property type="entry name" value="BESS_motif"/>
</dbReference>
<protein>
    <recommendedName>
        <fullName evidence="6">BESS domain-containing protein</fullName>
    </recommendedName>
</protein>
<feature type="region of interest" description="Disordered" evidence="1">
    <location>
        <begin position="321"/>
        <end position="382"/>
    </location>
</feature>
<dbReference type="EMBL" id="OU896717">
    <property type="protein sequence ID" value="CAG9814632.1"/>
    <property type="molecule type" value="Genomic_DNA"/>
</dbReference>
<evidence type="ECO:0000256" key="1">
    <source>
        <dbReference type="SAM" id="MobiDB-lite"/>
    </source>
</evidence>
<feature type="region of interest" description="Disordered" evidence="1">
    <location>
        <begin position="16"/>
        <end position="65"/>
    </location>
</feature>
<evidence type="ECO:0000313" key="4">
    <source>
        <dbReference type="EMBL" id="CAG9814632.1"/>
    </source>
</evidence>